<accession>A0A0K0CX73</accession>
<sequence>MFVKNVLYRGWLLELRVTVHGPGRHDKLRQPLTLSVPFYSVGPNVTFLRRSSWSDLGIEIFNDDLEECMVFSVELFQVRIERFYFLFVIV</sequence>
<reference evidence="1" key="1">
    <citation type="submission" date="2012-09" db="EMBL/GenBank/DDBJ databases">
        <authorList>
            <person name="Martin A.A."/>
        </authorList>
    </citation>
    <scope>NUCLEOTIDE SEQUENCE</scope>
</reference>
<dbReference type="WBParaSite" id="ACAC_0000214101-mRNA-1">
    <property type="protein sequence ID" value="ACAC_0000214101-mRNA-1"/>
    <property type="gene ID" value="ACAC_0000214101"/>
</dbReference>
<keyword evidence="1" id="KW-1185">Reference proteome</keyword>
<organism evidence="1 2">
    <name type="scientific">Angiostrongylus cantonensis</name>
    <name type="common">Rat lungworm</name>
    <dbReference type="NCBI Taxonomy" id="6313"/>
    <lineage>
        <taxon>Eukaryota</taxon>
        <taxon>Metazoa</taxon>
        <taxon>Ecdysozoa</taxon>
        <taxon>Nematoda</taxon>
        <taxon>Chromadorea</taxon>
        <taxon>Rhabditida</taxon>
        <taxon>Rhabditina</taxon>
        <taxon>Rhabditomorpha</taxon>
        <taxon>Strongyloidea</taxon>
        <taxon>Metastrongylidae</taxon>
        <taxon>Angiostrongylus</taxon>
    </lineage>
</organism>
<evidence type="ECO:0000313" key="2">
    <source>
        <dbReference type="WBParaSite" id="ACAC_0000214101-mRNA-1"/>
    </source>
</evidence>
<reference evidence="2" key="2">
    <citation type="submission" date="2017-02" db="UniProtKB">
        <authorList>
            <consortium name="WormBaseParasite"/>
        </authorList>
    </citation>
    <scope>IDENTIFICATION</scope>
</reference>
<dbReference type="Proteomes" id="UP000035642">
    <property type="component" value="Unassembled WGS sequence"/>
</dbReference>
<protein>
    <submittedName>
        <fullName evidence="2">Uncharacterized protein</fullName>
    </submittedName>
</protein>
<evidence type="ECO:0000313" key="1">
    <source>
        <dbReference type="Proteomes" id="UP000035642"/>
    </source>
</evidence>
<dbReference type="AlphaFoldDB" id="A0A0K0CX73"/>
<name>A0A0K0CX73_ANGCA</name>
<proteinExistence type="predicted"/>